<dbReference type="GO" id="GO:0009867">
    <property type="term" value="P:jasmonic acid mediated signaling pathway"/>
    <property type="evidence" value="ECO:0007669"/>
    <property type="project" value="UniProtKB-ARBA"/>
</dbReference>
<dbReference type="Gramene" id="KQJ96088">
    <property type="protein sequence ID" value="KQJ96088"/>
    <property type="gene ID" value="BRADI_3g20910v3"/>
</dbReference>
<accession>A0A0Q3JCN9</accession>
<comment type="pathway">
    <text evidence="1">Protein modification; protein ubiquitination.</text>
</comment>
<evidence type="ECO:0000313" key="3">
    <source>
        <dbReference type="EMBL" id="KQJ96088.1"/>
    </source>
</evidence>
<keyword evidence="5" id="KW-1185">Reference proteome</keyword>
<dbReference type="OrthoDB" id="676102at2759"/>
<dbReference type="InterPro" id="IPR011333">
    <property type="entry name" value="SKP1/BTB/POZ_sf"/>
</dbReference>
<evidence type="ECO:0000256" key="2">
    <source>
        <dbReference type="ARBA" id="ARBA00009993"/>
    </source>
</evidence>
<dbReference type="EMBL" id="CM000882">
    <property type="protein sequence ID" value="KQJ96088.1"/>
    <property type="molecule type" value="Genomic_DNA"/>
</dbReference>
<reference evidence="3 4" key="1">
    <citation type="journal article" date="2010" name="Nature">
        <title>Genome sequencing and analysis of the model grass Brachypodium distachyon.</title>
        <authorList>
            <consortium name="International Brachypodium Initiative"/>
        </authorList>
    </citation>
    <scope>NUCLEOTIDE SEQUENCE [LARGE SCALE GENOMIC DNA]</scope>
    <source>
        <strain evidence="3 4">Bd21</strain>
    </source>
</reference>
<dbReference type="GO" id="GO:0097602">
    <property type="term" value="F:cullin family protein binding"/>
    <property type="evidence" value="ECO:0000318"/>
    <property type="project" value="GO_Central"/>
</dbReference>
<dbReference type="GO" id="GO:0005634">
    <property type="term" value="C:nucleus"/>
    <property type="evidence" value="ECO:0000318"/>
    <property type="project" value="GO_Central"/>
</dbReference>
<reference evidence="3" key="2">
    <citation type="submission" date="2017-06" db="EMBL/GenBank/DDBJ databases">
        <title>WGS assembly of Brachypodium distachyon.</title>
        <authorList>
            <consortium name="The International Brachypodium Initiative"/>
            <person name="Lucas S."/>
            <person name="Harmon-Smith M."/>
            <person name="Lail K."/>
            <person name="Tice H."/>
            <person name="Grimwood J."/>
            <person name="Bruce D."/>
            <person name="Barry K."/>
            <person name="Shu S."/>
            <person name="Lindquist E."/>
            <person name="Wang M."/>
            <person name="Pitluck S."/>
            <person name="Vogel J.P."/>
            <person name="Garvin D.F."/>
            <person name="Mockler T.C."/>
            <person name="Schmutz J."/>
            <person name="Rokhsar D."/>
            <person name="Bevan M.W."/>
        </authorList>
    </citation>
    <scope>NUCLEOTIDE SEQUENCE</scope>
    <source>
        <strain evidence="3">Bd21</strain>
    </source>
</reference>
<proteinExistence type="inferred from homology"/>
<gene>
    <name evidence="3" type="ORF">BRADI_3g20910v3</name>
</gene>
<dbReference type="InterPro" id="IPR001232">
    <property type="entry name" value="SKP1-like"/>
</dbReference>
<dbReference type="InParanoid" id="A0A0Q3JCN9"/>
<evidence type="ECO:0000256" key="1">
    <source>
        <dbReference type="ARBA" id="ARBA00004906"/>
    </source>
</evidence>
<name>A0A0Q3JCN9_BRADI</name>
<dbReference type="SMART" id="SM00512">
    <property type="entry name" value="Skp1"/>
    <property type="match status" value="1"/>
</dbReference>
<dbReference type="STRING" id="15368.A0A0Q3JCN9"/>
<dbReference type="AlphaFoldDB" id="A0A0Q3JCN9"/>
<evidence type="ECO:0000313" key="4">
    <source>
        <dbReference type="EnsemblPlants" id="KQJ96088"/>
    </source>
</evidence>
<dbReference type="Gene3D" id="3.30.710.10">
    <property type="entry name" value="Potassium Channel Kv1.1, Chain A"/>
    <property type="match status" value="1"/>
</dbReference>
<dbReference type="GO" id="GO:0005737">
    <property type="term" value="C:cytoplasm"/>
    <property type="evidence" value="ECO:0000318"/>
    <property type="project" value="GO_Central"/>
</dbReference>
<evidence type="ECO:0008006" key="6">
    <source>
        <dbReference type="Google" id="ProtNLM"/>
    </source>
</evidence>
<dbReference type="GO" id="GO:0031146">
    <property type="term" value="P:SCF-dependent proteasomal ubiquitin-dependent protein catabolic process"/>
    <property type="evidence" value="ECO:0000318"/>
    <property type="project" value="GO_Central"/>
</dbReference>
<comment type="similarity">
    <text evidence="2">Belongs to the SKP1 family.</text>
</comment>
<organism evidence="3">
    <name type="scientific">Brachypodium distachyon</name>
    <name type="common">Purple false brome</name>
    <name type="synonym">Trachynia distachya</name>
    <dbReference type="NCBI Taxonomy" id="15368"/>
    <lineage>
        <taxon>Eukaryota</taxon>
        <taxon>Viridiplantae</taxon>
        <taxon>Streptophyta</taxon>
        <taxon>Embryophyta</taxon>
        <taxon>Tracheophyta</taxon>
        <taxon>Spermatophyta</taxon>
        <taxon>Magnoliopsida</taxon>
        <taxon>Liliopsida</taxon>
        <taxon>Poales</taxon>
        <taxon>Poaceae</taxon>
        <taxon>BOP clade</taxon>
        <taxon>Pooideae</taxon>
        <taxon>Stipodae</taxon>
        <taxon>Brachypodieae</taxon>
        <taxon>Brachypodium</taxon>
    </lineage>
</organism>
<sequence>MAERSDTEADFVVLRCFDGEEFRVPSALARRSEVVTAGVGAGERVVPVPGAVAGRVLAAVIAYWANRDGAAAADAGRYDEEYVAGLSHDMRVDVINAAYHLNERSLLELFA</sequence>
<dbReference type="EnsemblPlants" id="KQJ96088">
    <property type="protein sequence ID" value="KQJ96088"/>
    <property type="gene ID" value="BRADI_3g20910v3"/>
</dbReference>
<evidence type="ECO:0000313" key="5">
    <source>
        <dbReference type="Proteomes" id="UP000008810"/>
    </source>
</evidence>
<dbReference type="Proteomes" id="UP000008810">
    <property type="component" value="Chromosome 3"/>
</dbReference>
<protein>
    <recommendedName>
        <fullName evidence="6">SKP1 component POZ domain-containing protein</fullName>
    </recommendedName>
</protein>
<reference evidence="4" key="3">
    <citation type="submission" date="2018-08" db="UniProtKB">
        <authorList>
            <consortium name="EnsemblPlants"/>
        </authorList>
    </citation>
    <scope>IDENTIFICATION</scope>
    <source>
        <strain evidence="4">cv. Bd21</strain>
    </source>
</reference>